<dbReference type="EMBL" id="QRHQ01000054">
    <property type="protein sequence ID" value="RHF84884.1"/>
    <property type="molecule type" value="Genomic_DNA"/>
</dbReference>
<dbReference type="Proteomes" id="UP000285109">
    <property type="component" value="Unassembled WGS sequence"/>
</dbReference>
<gene>
    <name evidence="2" type="ORF">DW653_15985</name>
    <name evidence="3" type="ORF">DWZ34_15855</name>
    <name evidence="1" type="ORF">DXD04_14755</name>
</gene>
<dbReference type="EMBL" id="QRQK01000043">
    <property type="protein sequence ID" value="RHM92417.1"/>
    <property type="molecule type" value="Genomic_DNA"/>
</dbReference>
<dbReference type="EMBL" id="QSQT01000038">
    <property type="protein sequence ID" value="RGK51883.1"/>
    <property type="molecule type" value="Genomic_DNA"/>
</dbReference>
<dbReference type="Proteomes" id="UP000283485">
    <property type="component" value="Unassembled WGS sequence"/>
</dbReference>
<evidence type="ECO:0000313" key="2">
    <source>
        <dbReference type="EMBL" id="RHF84884.1"/>
    </source>
</evidence>
<evidence type="ECO:0000313" key="4">
    <source>
        <dbReference type="Proteomes" id="UP000260862"/>
    </source>
</evidence>
<accession>A0A3E4MQ50</accession>
<evidence type="ECO:0000313" key="1">
    <source>
        <dbReference type="EMBL" id="RGK51883.1"/>
    </source>
</evidence>
<organism evidence="1 4">
    <name type="scientific">Phocaeicola plebeius</name>
    <dbReference type="NCBI Taxonomy" id="310297"/>
    <lineage>
        <taxon>Bacteria</taxon>
        <taxon>Pseudomonadati</taxon>
        <taxon>Bacteroidota</taxon>
        <taxon>Bacteroidia</taxon>
        <taxon>Bacteroidales</taxon>
        <taxon>Bacteroidaceae</taxon>
        <taxon>Phocaeicola</taxon>
    </lineage>
</organism>
<evidence type="ECO:0000313" key="6">
    <source>
        <dbReference type="Proteomes" id="UP000285109"/>
    </source>
</evidence>
<name>A0A3E4MQ50_9BACT</name>
<evidence type="ECO:0000313" key="3">
    <source>
        <dbReference type="EMBL" id="RHM92417.1"/>
    </source>
</evidence>
<proteinExistence type="predicted"/>
<dbReference type="RefSeq" id="WP_117673954.1">
    <property type="nucleotide sequence ID" value="NZ_CABOGR010000038.1"/>
</dbReference>
<sequence>MCKSLWPDITAKREETPKDILQQQANFLSENTNGKIVGNIEISEGSNFEIEKDLRTLIRRTEQDLCYKLYITATHMGGVRFLLLSMLQNPIEIYPCHLKDEVNEVEYKDLENMDSFIARLKEILQSPKISTLLSNLI</sequence>
<protein>
    <submittedName>
        <fullName evidence="1">Uncharacterized protein</fullName>
    </submittedName>
</protein>
<dbReference type="AlphaFoldDB" id="A0A3E4MQ50"/>
<reference evidence="4 5" key="1">
    <citation type="submission" date="2018-08" db="EMBL/GenBank/DDBJ databases">
        <title>A genome reference for cultivated species of the human gut microbiota.</title>
        <authorList>
            <person name="Zou Y."/>
            <person name="Xue W."/>
            <person name="Luo G."/>
        </authorList>
    </citation>
    <scope>NUCLEOTIDE SEQUENCE [LARGE SCALE GENOMIC DNA]</scope>
    <source>
        <strain evidence="3 6">AF31-28B-AC</strain>
        <strain evidence="2 5">AM23-23</strain>
        <strain evidence="1 4">TF10-3AC</strain>
    </source>
</reference>
<evidence type="ECO:0000313" key="5">
    <source>
        <dbReference type="Proteomes" id="UP000283485"/>
    </source>
</evidence>
<keyword evidence="4" id="KW-1185">Reference proteome</keyword>
<dbReference type="Proteomes" id="UP000260862">
    <property type="component" value="Unassembled WGS sequence"/>
</dbReference>
<comment type="caution">
    <text evidence="1">The sequence shown here is derived from an EMBL/GenBank/DDBJ whole genome shotgun (WGS) entry which is preliminary data.</text>
</comment>